<proteinExistence type="predicted"/>
<comment type="caution">
    <text evidence="2">The sequence shown here is derived from an EMBL/GenBank/DDBJ whole genome shotgun (WGS) entry which is preliminary data.</text>
</comment>
<feature type="region of interest" description="Disordered" evidence="1">
    <location>
        <begin position="1"/>
        <end position="37"/>
    </location>
</feature>
<keyword evidence="3" id="KW-1185">Reference proteome</keyword>
<gene>
    <name evidence="2" type="ORF">A6E15_19050</name>
</gene>
<evidence type="ECO:0000313" key="3">
    <source>
        <dbReference type="Proteomes" id="UP000189370"/>
    </source>
</evidence>
<organism evidence="2 3">
    <name type="scientific">Natrinema saccharevitans</name>
    <dbReference type="NCBI Taxonomy" id="301967"/>
    <lineage>
        <taxon>Archaea</taxon>
        <taxon>Methanobacteriati</taxon>
        <taxon>Methanobacteriota</taxon>
        <taxon>Stenosarchaea group</taxon>
        <taxon>Halobacteria</taxon>
        <taxon>Halobacteriales</taxon>
        <taxon>Natrialbaceae</taxon>
        <taxon>Natrinema</taxon>
    </lineage>
</organism>
<protein>
    <submittedName>
        <fullName evidence="2">Uncharacterized protein</fullName>
    </submittedName>
</protein>
<dbReference type="Proteomes" id="UP000189370">
    <property type="component" value="Unassembled WGS sequence"/>
</dbReference>
<dbReference type="AlphaFoldDB" id="A0A1S8AR93"/>
<dbReference type="STRING" id="301967.A6E15_19050"/>
<dbReference type="RefSeq" id="WP_076148800.1">
    <property type="nucleotide sequence ID" value="NZ_LWLN01000003.1"/>
</dbReference>
<reference evidence="3" key="1">
    <citation type="submission" date="2016-04" db="EMBL/GenBank/DDBJ databases">
        <authorList>
            <person name="Chen S.-C."/>
            <person name="Lai M.-C."/>
        </authorList>
    </citation>
    <scope>NUCLEOTIDE SEQUENCE [LARGE SCALE GENOMIC DNA]</scope>
    <source>
        <strain evidence="3">AB14</strain>
    </source>
</reference>
<accession>A0A1S8AR93</accession>
<dbReference type="EMBL" id="LWLN01000003">
    <property type="protein sequence ID" value="OLZ39064.1"/>
    <property type="molecule type" value="Genomic_DNA"/>
</dbReference>
<evidence type="ECO:0000313" key="2">
    <source>
        <dbReference type="EMBL" id="OLZ39064.1"/>
    </source>
</evidence>
<evidence type="ECO:0000256" key="1">
    <source>
        <dbReference type="SAM" id="MobiDB-lite"/>
    </source>
</evidence>
<name>A0A1S8AR93_9EURY</name>
<sequence>MARAQPKPDSSDAADPERPNAATRALASSPSDCCDEPTRLETLDKAKQQFDIELRKRLEATGYDGDEIVAVCPDCKNAVALICR</sequence>